<keyword evidence="2" id="KW-1185">Reference proteome</keyword>
<dbReference type="Proteomes" id="UP000499080">
    <property type="component" value="Unassembled WGS sequence"/>
</dbReference>
<sequence length="143" mass="16493">MALKFNAFFKRQCNWCSPGQPLHNGRNRPTKWLGYRPNSYTGKQQCTTRLKGRQARPTRGVCGYPLEEGSKTKRRQLLMESKLACLRGIEWISKKAKGIEEGKLKGSKNTWAITDCDDHTQQKKANTREGTYGERNIIWTADW</sequence>
<proteinExistence type="predicted"/>
<accession>A0A4Y2J8G6</accession>
<dbReference type="EMBL" id="BGPR01003323">
    <property type="protein sequence ID" value="GBM86571.1"/>
    <property type="molecule type" value="Genomic_DNA"/>
</dbReference>
<reference evidence="1 2" key="1">
    <citation type="journal article" date="2019" name="Sci. Rep.">
        <title>Orb-weaving spider Araneus ventricosus genome elucidates the spidroin gene catalogue.</title>
        <authorList>
            <person name="Kono N."/>
            <person name="Nakamura H."/>
            <person name="Ohtoshi R."/>
            <person name="Moran D.A.P."/>
            <person name="Shinohara A."/>
            <person name="Yoshida Y."/>
            <person name="Fujiwara M."/>
            <person name="Mori M."/>
            <person name="Tomita M."/>
            <person name="Arakawa K."/>
        </authorList>
    </citation>
    <scope>NUCLEOTIDE SEQUENCE [LARGE SCALE GENOMIC DNA]</scope>
</reference>
<protein>
    <submittedName>
        <fullName evidence="1">Uncharacterized protein</fullName>
    </submittedName>
</protein>
<organism evidence="1 2">
    <name type="scientific">Araneus ventricosus</name>
    <name type="common">Orbweaver spider</name>
    <name type="synonym">Epeira ventricosa</name>
    <dbReference type="NCBI Taxonomy" id="182803"/>
    <lineage>
        <taxon>Eukaryota</taxon>
        <taxon>Metazoa</taxon>
        <taxon>Ecdysozoa</taxon>
        <taxon>Arthropoda</taxon>
        <taxon>Chelicerata</taxon>
        <taxon>Arachnida</taxon>
        <taxon>Araneae</taxon>
        <taxon>Araneomorphae</taxon>
        <taxon>Entelegynae</taxon>
        <taxon>Araneoidea</taxon>
        <taxon>Araneidae</taxon>
        <taxon>Araneus</taxon>
    </lineage>
</organism>
<gene>
    <name evidence="1" type="ORF">AVEN_16916_1</name>
</gene>
<comment type="caution">
    <text evidence="1">The sequence shown here is derived from an EMBL/GenBank/DDBJ whole genome shotgun (WGS) entry which is preliminary data.</text>
</comment>
<evidence type="ECO:0000313" key="2">
    <source>
        <dbReference type="Proteomes" id="UP000499080"/>
    </source>
</evidence>
<dbReference type="AlphaFoldDB" id="A0A4Y2J8G6"/>
<name>A0A4Y2J8G6_ARAVE</name>
<evidence type="ECO:0000313" key="1">
    <source>
        <dbReference type="EMBL" id="GBM86571.1"/>
    </source>
</evidence>